<accession>A0AAW5KJJ7</accession>
<protein>
    <submittedName>
        <fullName evidence="1">DUF3604 domain-containing protein</fullName>
    </submittedName>
</protein>
<dbReference type="Pfam" id="PF12228">
    <property type="entry name" value="DUF3604"/>
    <property type="match status" value="1"/>
</dbReference>
<evidence type="ECO:0000313" key="1">
    <source>
        <dbReference type="EMBL" id="MCQ4950859.1"/>
    </source>
</evidence>
<sequence length="64" mass="7661">MFPDVITESEWEYMRTSANEFNKDGELTTLLAYEWTSNELHYDFVHKNVYYRTGEGELFRACDP</sequence>
<comment type="caution">
    <text evidence="1">The sequence shown here is derived from an EMBL/GenBank/DDBJ whole genome shotgun (WGS) entry which is preliminary data.</text>
</comment>
<proteinExistence type="predicted"/>
<dbReference type="RefSeq" id="WP_256136958.1">
    <property type="nucleotide sequence ID" value="NZ_JANGAB010000355.1"/>
</dbReference>
<reference evidence="1" key="1">
    <citation type="submission" date="2022-06" db="EMBL/GenBank/DDBJ databases">
        <title>Isolation of gut microbiota from human fecal samples.</title>
        <authorList>
            <person name="Pamer E.G."/>
            <person name="Barat B."/>
            <person name="Waligurski E."/>
            <person name="Medina S."/>
            <person name="Paddock L."/>
            <person name="Mostad J."/>
        </authorList>
    </citation>
    <scope>NUCLEOTIDE SEQUENCE</scope>
    <source>
        <strain evidence="1">DFI.7.96</strain>
    </source>
</reference>
<dbReference type="EMBL" id="JANGAB010000355">
    <property type="protein sequence ID" value="MCQ4950859.1"/>
    <property type="molecule type" value="Genomic_DNA"/>
</dbReference>
<name>A0AAW5KJJ7_9FIRM</name>
<feature type="non-terminal residue" evidence="1">
    <location>
        <position position="64"/>
    </location>
</feature>
<evidence type="ECO:0000313" key="2">
    <source>
        <dbReference type="Proteomes" id="UP001205063"/>
    </source>
</evidence>
<dbReference type="InterPro" id="IPR022028">
    <property type="entry name" value="DUF3604"/>
</dbReference>
<organism evidence="1 2">
    <name type="scientific">Bittarella massiliensis</name>
    <name type="common">ex Durand et al. 2017</name>
    <dbReference type="NCBI Taxonomy" id="1720313"/>
    <lineage>
        <taxon>Bacteria</taxon>
        <taxon>Bacillati</taxon>
        <taxon>Bacillota</taxon>
        <taxon>Clostridia</taxon>
        <taxon>Eubacteriales</taxon>
        <taxon>Oscillospiraceae</taxon>
        <taxon>Bittarella (ex Durand et al. 2017)</taxon>
    </lineage>
</organism>
<gene>
    <name evidence="1" type="ORF">NE646_14620</name>
</gene>
<dbReference type="Proteomes" id="UP001205063">
    <property type="component" value="Unassembled WGS sequence"/>
</dbReference>
<dbReference type="AlphaFoldDB" id="A0AAW5KJJ7"/>